<dbReference type="InterPro" id="IPR035919">
    <property type="entry name" value="EAL_sf"/>
</dbReference>
<dbReference type="PROSITE" id="PS50887">
    <property type="entry name" value="GGDEF"/>
    <property type="match status" value="1"/>
</dbReference>
<dbReference type="EMBL" id="SDOZ01000004">
    <property type="protein sequence ID" value="RXZ57973.1"/>
    <property type="molecule type" value="Genomic_DNA"/>
</dbReference>
<name>A0A4Q2K7G1_9FIRM</name>
<dbReference type="Gene3D" id="3.30.70.270">
    <property type="match status" value="1"/>
</dbReference>
<dbReference type="InterPro" id="IPR000160">
    <property type="entry name" value="GGDEF_dom"/>
</dbReference>
<feature type="domain" description="GGDEF" evidence="3">
    <location>
        <begin position="75"/>
        <end position="209"/>
    </location>
</feature>
<dbReference type="SMART" id="SM00267">
    <property type="entry name" value="GGDEF"/>
    <property type="match status" value="1"/>
</dbReference>
<keyword evidence="5" id="KW-1185">Reference proteome</keyword>
<sequence>MIRQLLAGAELKPGVAILLVVLFVLVAAAAMFFLYRGIRKDRNRYIADKLKIGELNKDSFDDLILRRFHSAGKNTHFSVFFIEINDAKNIRESFGEKQFAGAVNTLVERLYRLLPKGSKVCLYEYDLLAVLVDEDLDKKALSDLASFCLLEGRKTVSLITRVRLELDLSIGVNSYNAFSANFNAFKQNLELALAVSKRNGLNKYTIYSSEISNSESEEYKYYQEIKSAIEANEFTLYYQPVYDLKNNVIFAYESLLRWNHKTLGVLAPGKFLNILEQSGDINWVGAWAFEQLLIAQQRYKQKNPDKNVTFSMNLSPKQLMNPNLTDDFRRVLKKYKVPANEVCMEIVEFAMFDKMPEVHENIQKLVQCGFQIALDDFGLEMSSLKRLENLQVNWVKLDRSFIDEAKDDLLIGGVANSLVGYAEKNDFRIIAEGIEDDVTLDFIKELSIPYGQGYYFGKPKAPAEYDI</sequence>
<dbReference type="InterPro" id="IPR001633">
    <property type="entry name" value="EAL_dom"/>
</dbReference>
<evidence type="ECO:0000259" key="3">
    <source>
        <dbReference type="PROSITE" id="PS50887"/>
    </source>
</evidence>
<keyword evidence="1" id="KW-1133">Transmembrane helix</keyword>
<dbReference type="PANTHER" id="PTHR33121:SF82">
    <property type="entry name" value="SIGNAL TRANSDUCTION PROTEIN CONTAINING A EAL DOMAIN"/>
    <property type="match status" value="1"/>
</dbReference>
<dbReference type="PROSITE" id="PS50883">
    <property type="entry name" value="EAL"/>
    <property type="match status" value="1"/>
</dbReference>
<dbReference type="OrthoDB" id="9762141at2"/>
<dbReference type="Proteomes" id="UP000291269">
    <property type="component" value="Unassembled WGS sequence"/>
</dbReference>
<dbReference type="RefSeq" id="WP_129226823.1">
    <property type="nucleotide sequence ID" value="NZ_SDOZ01000004.1"/>
</dbReference>
<organism evidence="4 5">
    <name type="scientific">Candidatus Borkfalkia ceftriaxoniphila</name>
    <dbReference type="NCBI Taxonomy" id="2508949"/>
    <lineage>
        <taxon>Bacteria</taxon>
        <taxon>Bacillati</taxon>
        <taxon>Bacillota</taxon>
        <taxon>Clostridia</taxon>
        <taxon>Christensenellales</taxon>
        <taxon>Christensenellaceae</taxon>
        <taxon>Candidatus Borkfalkia</taxon>
    </lineage>
</organism>
<feature type="transmembrane region" description="Helical" evidence="1">
    <location>
        <begin position="15"/>
        <end position="35"/>
    </location>
</feature>
<dbReference type="AlphaFoldDB" id="A0A4Q2K7G1"/>
<dbReference type="InterPro" id="IPR043128">
    <property type="entry name" value="Rev_trsase/Diguanyl_cyclase"/>
</dbReference>
<protein>
    <submittedName>
        <fullName evidence="4">GGDEF domain-containing protein</fullName>
    </submittedName>
</protein>
<dbReference type="PANTHER" id="PTHR33121">
    <property type="entry name" value="CYCLIC DI-GMP PHOSPHODIESTERASE PDEF"/>
    <property type="match status" value="1"/>
</dbReference>
<keyword evidence="1" id="KW-0812">Transmembrane</keyword>
<reference evidence="4 5" key="1">
    <citation type="journal article" date="2019" name="Gut">
        <title>Antibiotics-induced monodominance of a novel gut bacterial order.</title>
        <authorList>
            <person name="Hildebrand F."/>
            <person name="Moitinho-Silva L."/>
            <person name="Blasche S."/>
            <person name="Jahn M.T."/>
            <person name="Gossmann T.I."/>
            <person name="Heuerta-Cepas J."/>
            <person name="Hercog R."/>
            <person name="Luetge M."/>
            <person name="Bahram M."/>
            <person name="Pryszlak A."/>
            <person name="Alves R.J."/>
            <person name="Waszak S.M."/>
            <person name="Zhu A."/>
            <person name="Ye L."/>
            <person name="Costea P.I."/>
            <person name="Aalvink S."/>
            <person name="Belzer C."/>
            <person name="Forslund S.K."/>
            <person name="Sunagawa S."/>
            <person name="Hentschel U."/>
            <person name="Merten C."/>
            <person name="Patil K.R."/>
            <person name="Benes V."/>
            <person name="Bork P."/>
        </authorList>
    </citation>
    <scope>NUCLEOTIDE SEQUENCE [LARGE SCALE GENOMIC DNA]</scope>
    <source>
        <strain evidence="4 5">HDS1380</strain>
    </source>
</reference>
<dbReference type="SUPFAM" id="SSF141868">
    <property type="entry name" value="EAL domain-like"/>
    <property type="match status" value="1"/>
</dbReference>
<dbReference type="SUPFAM" id="SSF55073">
    <property type="entry name" value="Nucleotide cyclase"/>
    <property type="match status" value="1"/>
</dbReference>
<evidence type="ECO:0000256" key="1">
    <source>
        <dbReference type="SAM" id="Phobius"/>
    </source>
</evidence>
<dbReference type="Gene3D" id="3.20.20.450">
    <property type="entry name" value="EAL domain"/>
    <property type="match status" value="1"/>
</dbReference>
<dbReference type="CDD" id="cd01948">
    <property type="entry name" value="EAL"/>
    <property type="match status" value="1"/>
</dbReference>
<accession>A0A4Q2K7G1</accession>
<comment type="caution">
    <text evidence="4">The sequence shown here is derived from an EMBL/GenBank/DDBJ whole genome shotgun (WGS) entry which is preliminary data.</text>
</comment>
<dbReference type="Pfam" id="PF00990">
    <property type="entry name" value="GGDEF"/>
    <property type="match status" value="1"/>
</dbReference>
<feature type="domain" description="EAL" evidence="2">
    <location>
        <begin position="218"/>
        <end position="467"/>
    </location>
</feature>
<dbReference type="InterPro" id="IPR050706">
    <property type="entry name" value="Cyclic-di-GMP_PDE-like"/>
</dbReference>
<gene>
    <name evidence="4" type="ORF">ESZ91_09935</name>
</gene>
<evidence type="ECO:0000259" key="2">
    <source>
        <dbReference type="PROSITE" id="PS50883"/>
    </source>
</evidence>
<dbReference type="GO" id="GO:0071111">
    <property type="term" value="F:cyclic-guanylate-specific phosphodiesterase activity"/>
    <property type="evidence" value="ECO:0007669"/>
    <property type="project" value="InterPro"/>
</dbReference>
<evidence type="ECO:0000313" key="5">
    <source>
        <dbReference type="Proteomes" id="UP000291269"/>
    </source>
</evidence>
<dbReference type="SMART" id="SM00052">
    <property type="entry name" value="EAL"/>
    <property type="match status" value="1"/>
</dbReference>
<dbReference type="Pfam" id="PF00563">
    <property type="entry name" value="EAL"/>
    <property type="match status" value="1"/>
</dbReference>
<dbReference type="InterPro" id="IPR029787">
    <property type="entry name" value="Nucleotide_cyclase"/>
</dbReference>
<proteinExistence type="predicted"/>
<evidence type="ECO:0000313" key="4">
    <source>
        <dbReference type="EMBL" id="RXZ57973.1"/>
    </source>
</evidence>
<keyword evidence="1" id="KW-0472">Membrane</keyword>